<name>A0A080Z5L5_PHYNI</name>
<feature type="transmembrane region" description="Helical" evidence="1">
    <location>
        <begin position="200"/>
        <end position="219"/>
    </location>
</feature>
<dbReference type="OrthoDB" id="73273at2759"/>
<dbReference type="InterPro" id="IPR050854">
    <property type="entry name" value="LMBD1_LysCbl_Transport"/>
</dbReference>
<dbReference type="EMBL" id="ANJA01003694">
    <property type="protein sequence ID" value="ETO61926.1"/>
    <property type="molecule type" value="Genomic_DNA"/>
</dbReference>
<evidence type="ECO:0000256" key="1">
    <source>
        <dbReference type="SAM" id="Phobius"/>
    </source>
</evidence>
<protein>
    <recommendedName>
        <fullName evidence="4">Lysosomal cobalamin transporter</fullName>
    </recommendedName>
</protein>
<feature type="transmembrane region" description="Helical" evidence="1">
    <location>
        <begin position="506"/>
        <end position="527"/>
    </location>
</feature>
<evidence type="ECO:0000313" key="3">
    <source>
        <dbReference type="Proteomes" id="UP000028582"/>
    </source>
</evidence>
<keyword evidence="1" id="KW-0812">Transmembrane</keyword>
<gene>
    <name evidence="2" type="ORF">F444_20096</name>
</gene>
<evidence type="ECO:0008006" key="4">
    <source>
        <dbReference type="Google" id="ProtNLM"/>
    </source>
</evidence>
<feature type="transmembrane region" description="Helical" evidence="1">
    <location>
        <begin position="68"/>
        <end position="91"/>
    </location>
</feature>
<feature type="transmembrane region" description="Helical" evidence="1">
    <location>
        <begin position="380"/>
        <end position="398"/>
    </location>
</feature>
<feature type="transmembrane region" description="Helical" evidence="1">
    <location>
        <begin position="111"/>
        <end position="131"/>
    </location>
</feature>
<keyword evidence="1" id="KW-0472">Membrane</keyword>
<feature type="transmembrane region" description="Helical" evidence="1">
    <location>
        <begin position="12"/>
        <end position="35"/>
    </location>
</feature>
<dbReference type="PANTHER" id="PTHR16130">
    <property type="entry name" value="LYSOSOMAL COBALAMIN TRANSPORTER-RELATED"/>
    <property type="match status" value="1"/>
</dbReference>
<dbReference type="GO" id="GO:0072665">
    <property type="term" value="P:protein localization to vacuole"/>
    <property type="evidence" value="ECO:0007669"/>
    <property type="project" value="TreeGrafter"/>
</dbReference>
<dbReference type="PANTHER" id="PTHR16130:SF2">
    <property type="entry name" value="LYSOSOMAL COBALAMIN TRANSPORT ESCORT PROTEIN LMBD1"/>
    <property type="match status" value="1"/>
</dbReference>
<reference evidence="2 3" key="1">
    <citation type="submission" date="2013-11" db="EMBL/GenBank/DDBJ databases">
        <title>The Genome Sequence of Phytophthora parasitica P1976.</title>
        <authorList>
            <consortium name="The Broad Institute Genomics Platform"/>
            <person name="Russ C."/>
            <person name="Tyler B."/>
            <person name="Panabieres F."/>
            <person name="Shan W."/>
            <person name="Tripathy S."/>
            <person name="Grunwald N."/>
            <person name="Machado M."/>
            <person name="Johnson C.S."/>
            <person name="Walker B."/>
            <person name="Young S."/>
            <person name="Zeng Q."/>
            <person name="Gargeya S."/>
            <person name="Fitzgerald M."/>
            <person name="Haas B."/>
            <person name="Abouelleil A."/>
            <person name="Allen A.W."/>
            <person name="Alvarado L."/>
            <person name="Arachchi H.M."/>
            <person name="Berlin A.M."/>
            <person name="Chapman S.B."/>
            <person name="Gainer-Dewar J."/>
            <person name="Goldberg J."/>
            <person name="Griggs A."/>
            <person name="Gujja S."/>
            <person name="Hansen M."/>
            <person name="Howarth C."/>
            <person name="Imamovic A."/>
            <person name="Ireland A."/>
            <person name="Larimer J."/>
            <person name="McCowan C."/>
            <person name="Murphy C."/>
            <person name="Pearson M."/>
            <person name="Poon T.W."/>
            <person name="Priest M."/>
            <person name="Roberts A."/>
            <person name="Saif S."/>
            <person name="Shea T."/>
            <person name="Sisk P."/>
            <person name="Sykes S."/>
            <person name="Wortman J."/>
            <person name="Nusbaum C."/>
            <person name="Birren B."/>
        </authorList>
    </citation>
    <scope>NUCLEOTIDE SEQUENCE [LARGE SCALE GENOMIC DNA]</scope>
    <source>
        <strain evidence="2 3">P1976</strain>
    </source>
</reference>
<organism evidence="2 3">
    <name type="scientific">Phytophthora nicotianae P1976</name>
    <dbReference type="NCBI Taxonomy" id="1317066"/>
    <lineage>
        <taxon>Eukaryota</taxon>
        <taxon>Sar</taxon>
        <taxon>Stramenopiles</taxon>
        <taxon>Oomycota</taxon>
        <taxon>Peronosporomycetes</taxon>
        <taxon>Peronosporales</taxon>
        <taxon>Peronosporaceae</taxon>
        <taxon>Phytophthora</taxon>
    </lineage>
</organism>
<accession>A0A080Z5L5</accession>
<feature type="transmembrane region" description="Helical" evidence="1">
    <location>
        <begin position="419"/>
        <end position="445"/>
    </location>
</feature>
<dbReference type="AlphaFoldDB" id="A0A080Z5L5"/>
<dbReference type="Proteomes" id="UP000028582">
    <property type="component" value="Unassembled WGS sequence"/>
</dbReference>
<feature type="transmembrane region" description="Helical" evidence="1">
    <location>
        <begin position="41"/>
        <end position="61"/>
    </location>
</feature>
<proteinExistence type="predicted"/>
<sequence length="551" mass="61070">MSAVPMDSSAILVWLLYASVALVLLLLSTGLVLYAQPKNGASSSLAAFAGTSTLSAAPLTVSSRFVNIVCILALYVALLCLFTAPVDVYLLENALPHVPSNVRALRVMYQVYFAALALYSFVGAPLAFNYAKQTEIAHLTLKFSARDRLYAAIKRTSCFLLGLSFLLVMLMVVLLCGKPASSDIDWLRPLLKFSSDLETFLRLLVGILALTGMYLWLFVCSRGLASVPLVGLLMEDHSIDENMTTFEDLLQENAMETQATKQTRETILQRYVVEQQMSGADQERLSQLKTREKLLEERREVLKANLQRFALSGKLSCWKIPIGVVLIILSLLIVVSMLITSVDKMAHSNFERGFLLNTPEFPNPMDLLLVLASRVFPLDYVVFAVLFVYLFAFSLIILKRHGLQFLCFRLGRLQPRLTSAATMTMLSLVLMQLAMVGLFALLTLAPQYATFGHQMFADASGRVVPCTLQEAANAAAAAAKSGGLPTHCRMTQLARFYNALAVELPMFGTAFFVGQFLFAAAFVPWIAHAYCMAKKLDDHMDPKRQRLLDDY</sequence>
<feature type="transmembrane region" description="Helical" evidence="1">
    <location>
        <begin position="158"/>
        <end position="180"/>
    </location>
</feature>
<dbReference type="GO" id="GO:0005774">
    <property type="term" value="C:vacuolar membrane"/>
    <property type="evidence" value="ECO:0007669"/>
    <property type="project" value="TreeGrafter"/>
</dbReference>
<keyword evidence="1" id="KW-1133">Transmembrane helix</keyword>
<evidence type="ECO:0000313" key="2">
    <source>
        <dbReference type="EMBL" id="ETO61926.1"/>
    </source>
</evidence>
<comment type="caution">
    <text evidence="2">The sequence shown here is derived from an EMBL/GenBank/DDBJ whole genome shotgun (WGS) entry which is preliminary data.</text>
</comment>
<feature type="transmembrane region" description="Helical" evidence="1">
    <location>
        <begin position="317"/>
        <end position="339"/>
    </location>
</feature>